<dbReference type="GO" id="GO:0043161">
    <property type="term" value="P:proteasome-mediated ubiquitin-dependent protein catabolic process"/>
    <property type="evidence" value="ECO:0007669"/>
    <property type="project" value="TreeGrafter"/>
</dbReference>
<dbReference type="Pfam" id="PF00240">
    <property type="entry name" value="ubiquitin"/>
    <property type="match status" value="2"/>
</dbReference>
<dbReference type="EMBL" id="JAKOGI010001082">
    <property type="protein sequence ID" value="KAJ8427862.1"/>
    <property type="molecule type" value="Genomic_DNA"/>
</dbReference>
<dbReference type="PROSITE" id="PS00299">
    <property type="entry name" value="UBIQUITIN_1"/>
    <property type="match status" value="1"/>
</dbReference>
<dbReference type="Gene3D" id="3.10.20.90">
    <property type="entry name" value="Phosphatidylinositol 3-kinase Catalytic Subunit, Chain A, domain 1"/>
    <property type="match status" value="2"/>
</dbReference>
<dbReference type="GO" id="GO:0043130">
    <property type="term" value="F:ubiquitin binding"/>
    <property type="evidence" value="ECO:0007669"/>
    <property type="project" value="TreeGrafter"/>
</dbReference>
<dbReference type="OrthoDB" id="419317at2759"/>
<dbReference type="GO" id="GO:0005654">
    <property type="term" value="C:nucleoplasm"/>
    <property type="evidence" value="ECO:0007669"/>
    <property type="project" value="TreeGrafter"/>
</dbReference>
<name>A0A9Q1JJI1_9CARY</name>
<organism evidence="3 4">
    <name type="scientific">Carnegiea gigantea</name>
    <dbReference type="NCBI Taxonomy" id="171969"/>
    <lineage>
        <taxon>Eukaryota</taxon>
        <taxon>Viridiplantae</taxon>
        <taxon>Streptophyta</taxon>
        <taxon>Embryophyta</taxon>
        <taxon>Tracheophyta</taxon>
        <taxon>Spermatophyta</taxon>
        <taxon>Magnoliopsida</taxon>
        <taxon>eudicotyledons</taxon>
        <taxon>Gunneridae</taxon>
        <taxon>Pentapetalae</taxon>
        <taxon>Caryophyllales</taxon>
        <taxon>Cactineae</taxon>
        <taxon>Cactaceae</taxon>
        <taxon>Cactoideae</taxon>
        <taxon>Echinocereeae</taxon>
        <taxon>Carnegiea</taxon>
    </lineage>
</organism>
<feature type="domain" description="Ubiquitin-like" evidence="2">
    <location>
        <begin position="97"/>
        <end position="174"/>
    </location>
</feature>
<evidence type="ECO:0000259" key="2">
    <source>
        <dbReference type="PROSITE" id="PS50053"/>
    </source>
</evidence>
<accession>A0A9Q1JJI1</accession>
<comment type="caution">
    <text evidence="3">The sequence shown here is derived from an EMBL/GenBank/DDBJ whole genome shotgun (WGS) entry which is preliminary data.</text>
</comment>
<dbReference type="SMART" id="SM00213">
    <property type="entry name" value="UBQ"/>
    <property type="match status" value="2"/>
</dbReference>
<evidence type="ECO:0000313" key="3">
    <source>
        <dbReference type="EMBL" id="KAJ8427862.1"/>
    </source>
</evidence>
<dbReference type="Proteomes" id="UP001153076">
    <property type="component" value="Unassembled WGS sequence"/>
</dbReference>
<gene>
    <name evidence="3" type="ORF">Cgig2_015604</name>
</gene>
<dbReference type="GO" id="GO:0031593">
    <property type="term" value="F:polyubiquitin modification-dependent protein binding"/>
    <property type="evidence" value="ECO:0007669"/>
    <property type="project" value="TreeGrafter"/>
</dbReference>
<proteinExistence type="predicted"/>
<keyword evidence="4" id="KW-1185">Reference proteome</keyword>
<feature type="region of interest" description="Disordered" evidence="1">
    <location>
        <begin position="72"/>
        <end position="92"/>
    </location>
</feature>
<dbReference type="PANTHER" id="PTHR10621:SF38">
    <property type="entry name" value="UBIQUITIN DOMAIN-CONTAINING PROTEIN 7SL RNA1-RELATED"/>
    <property type="match status" value="1"/>
</dbReference>
<evidence type="ECO:0000313" key="4">
    <source>
        <dbReference type="Proteomes" id="UP001153076"/>
    </source>
</evidence>
<dbReference type="GO" id="GO:0005829">
    <property type="term" value="C:cytosol"/>
    <property type="evidence" value="ECO:0007669"/>
    <property type="project" value="TreeGrafter"/>
</dbReference>
<dbReference type="AlphaFoldDB" id="A0A9Q1JJI1"/>
<dbReference type="PROSITE" id="PS50053">
    <property type="entry name" value="UBIQUITIN_2"/>
    <property type="match status" value="2"/>
</dbReference>
<dbReference type="SUPFAM" id="SSF54236">
    <property type="entry name" value="Ubiquitin-like"/>
    <property type="match status" value="3"/>
</dbReference>
<dbReference type="GO" id="GO:0070628">
    <property type="term" value="F:proteasome binding"/>
    <property type="evidence" value="ECO:0007669"/>
    <property type="project" value="TreeGrafter"/>
</dbReference>
<dbReference type="InterPro" id="IPR000626">
    <property type="entry name" value="Ubiquitin-like_dom"/>
</dbReference>
<feature type="compositionally biased region" description="Basic and acidic residues" evidence="1">
    <location>
        <begin position="78"/>
        <end position="88"/>
    </location>
</feature>
<evidence type="ECO:0000256" key="1">
    <source>
        <dbReference type="SAM" id="MobiDB-lite"/>
    </source>
</evidence>
<dbReference type="PANTHER" id="PTHR10621">
    <property type="entry name" value="UV EXCISION REPAIR PROTEIN RAD23"/>
    <property type="match status" value="1"/>
</dbReference>
<protein>
    <recommendedName>
        <fullName evidence="2">Ubiquitin-like domain-containing protein</fullName>
    </recommendedName>
</protein>
<dbReference type="InterPro" id="IPR019954">
    <property type="entry name" value="Ubiquitin_CS"/>
</dbReference>
<dbReference type="InterPro" id="IPR029071">
    <property type="entry name" value="Ubiquitin-like_domsf"/>
</dbReference>
<reference evidence="3" key="1">
    <citation type="submission" date="2022-04" db="EMBL/GenBank/DDBJ databases">
        <title>Carnegiea gigantea Genome sequencing and assembly v2.</title>
        <authorList>
            <person name="Copetti D."/>
            <person name="Sanderson M.J."/>
            <person name="Burquez A."/>
            <person name="Wojciechowski M.F."/>
        </authorList>
    </citation>
    <scope>NUCLEOTIDE SEQUENCE</scope>
    <source>
        <strain evidence="3">SGP5-SGP5p</strain>
        <tissue evidence="3">Aerial part</tissue>
    </source>
</reference>
<sequence length="274" mass="31170">MDVIFETVRGVSFTIEIGYFDTVLEIKEKIHKYRDIPISDQTLVFNGKTLEDDGTTETCSICHNSRMRLVLESDQENSPEKSKDKAEEQQSPIHKKTQLLCKLPTSKSHFSIEVDLNDSVLKLKEKLHDIEGIPTSRLVLYVNGNNELQDYRHLCEYELTYGSEIDVSIRPSPGPVASGMTNTPMTGSKKLRVAVIPKSGPKKVFTDVNPTDKVQVLRNELEKLQQRVNFQLPPEGYFFIYKQNVMEERESFLWHNVRNGDSIEIFNGSVTGGS</sequence>
<feature type="domain" description="Ubiquitin-like" evidence="2">
    <location>
        <begin position="1"/>
        <end position="72"/>
    </location>
</feature>
<dbReference type="CDD" id="cd17039">
    <property type="entry name" value="Ubl_ubiquitin_like"/>
    <property type="match status" value="1"/>
</dbReference>